<accession>A0A2T3HHC5</accession>
<dbReference type="Proteomes" id="UP000240912">
    <property type="component" value="Unassembled WGS sequence"/>
</dbReference>
<dbReference type="EMBL" id="PYLS01000007">
    <property type="protein sequence ID" value="PST81856.1"/>
    <property type="molecule type" value="Genomic_DNA"/>
</dbReference>
<evidence type="ECO:0000313" key="1">
    <source>
        <dbReference type="EMBL" id="PST81856.1"/>
    </source>
</evidence>
<proteinExistence type="predicted"/>
<protein>
    <submittedName>
        <fullName evidence="1">Uncharacterized protein</fullName>
    </submittedName>
</protein>
<sequence>MQMTKKDFRDNLLKAVAEIDPGIAEYSFMITPVPEQHVKYNSTDDRIRLWMMTEKNTKNRQFTLDGAVDFLVQPNDRYPLWVRLNLVESDGRKALIELKTSMRFRTPSQLKDNGKGYPPFAVGEGA</sequence>
<name>A0A2T3HHC5_9SPHI</name>
<comment type="caution">
    <text evidence="1">The sequence shown here is derived from an EMBL/GenBank/DDBJ whole genome shotgun (WGS) entry which is preliminary data.</text>
</comment>
<gene>
    <name evidence="1" type="ORF">C7T94_16785</name>
</gene>
<reference evidence="1 2" key="1">
    <citation type="submission" date="2018-03" db="EMBL/GenBank/DDBJ databases">
        <authorList>
            <person name="Keele B.F."/>
        </authorList>
    </citation>
    <scope>NUCLEOTIDE SEQUENCE [LARGE SCALE GENOMIC DNA]</scope>
    <source>
        <strain evidence="1 2">YL28-9</strain>
    </source>
</reference>
<evidence type="ECO:0000313" key="2">
    <source>
        <dbReference type="Proteomes" id="UP000240912"/>
    </source>
</evidence>
<dbReference type="AlphaFoldDB" id="A0A2T3HHC5"/>
<keyword evidence="2" id="KW-1185">Reference proteome</keyword>
<dbReference type="OrthoDB" id="1352315at2"/>
<organism evidence="1 2">
    <name type="scientific">Pedobacter yulinensis</name>
    <dbReference type="NCBI Taxonomy" id="2126353"/>
    <lineage>
        <taxon>Bacteria</taxon>
        <taxon>Pseudomonadati</taxon>
        <taxon>Bacteroidota</taxon>
        <taxon>Sphingobacteriia</taxon>
        <taxon>Sphingobacteriales</taxon>
        <taxon>Sphingobacteriaceae</taxon>
        <taxon>Pedobacter</taxon>
    </lineage>
</organism>